<protein>
    <submittedName>
        <fullName evidence="1">Uncharacterized protein</fullName>
    </submittedName>
</protein>
<reference evidence="1 2" key="1">
    <citation type="submission" date="2020-04" db="EMBL/GenBank/DDBJ databases">
        <title>Paeniglutamicibacter sp. ANT13_2, a novel actinomycete isolated from sediment in Antarctica.</title>
        <authorList>
            <person name="Sakdapetsiri C."/>
            <person name="Pinyakong O."/>
        </authorList>
    </citation>
    <scope>NUCLEOTIDE SEQUENCE [LARGE SCALE GENOMIC DNA]</scope>
    <source>
        <strain evidence="1 2">ANT13_2</strain>
    </source>
</reference>
<dbReference type="RefSeq" id="WP_168153017.1">
    <property type="nucleotide sequence ID" value="NZ_JAAWVT010000009.1"/>
</dbReference>
<evidence type="ECO:0000313" key="2">
    <source>
        <dbReference type="Proteomes" id="UP000746595"/>
    </source>
</evidence>
<keyword evidence="2" id="KW-1185">Reference proteome</keyword>
<proteinExistence type="predicted"/>
<dbReference type="Proteomes" id="UP000746595">
    <property type="component" value="Unassembled WGS sequence"/>
</dbReference>
<organism evidence="1 2">
    <name type="scientific">Paeniglutamicibacter terrestris</name>
    <dbReference type="NCBI Taxonomy" id="2723403"/>
    <lineage>
        <taxon>Bacteria</taxon>
        <taxon>Bacillati</taxon>
        <taxon>Actinomycetota</taxon>
        <taxon>Actinomycetes</taxon>
        <taxon>Micrococcales</taxon>
        <taxon>Micrococcaceae</taxon>
        <taxon>Paeniglutamicibacter</taxon>
    </lineage>
</organism>
<accession>A0ABX1G7L6</accession>
<name>A0ABX1G7L6_9MICC</name>
<sequence>MKHLTDAIRSAATQQNWYSALTLALTMPDICSKLARPNAKPGPRFVEWVDKNFTPKYTSPMPGLLSDEKMIWISGTDFYALRCAVLHEGSFDTTKHMKNEIDRVFREFMFTASPPNGKSAHCNSIHTTLQLDVRTFANDVADSVDVWESNLKPESATLGRMRGLMTIAKTEADGAVVMVIPAPQ</sequence>
<dbReference type="EMBL" id="JAAWVT010000009">
    <property type="protein sequence ID" value="NKG22229.1"/>
    <property type="molecule type" value="Genomic_DNA"/>
</dbReference>
<comment type="caution">
    <text evidence="1">The sequence shown here is derived from an EMBL/GenBank/DDBJ whole genome shotgun (WGS) entry which is preliminary data.</text>
</comment>
<gene>
    <name evidence="1" type="ORF">HED64_16140</name>
</gene>
<evidence type="ECO:0000313" key="1">
    <source>
        <dbReference type="EMBL" id="NKG22229.1"/>
    </source>
</evidence>